<protein>
    <submittedName>
        <fullName evidence="1">Uncharacterized protein</fullName>
    </submittedName>
</protein>
<keyword evidence="2" id="KW-1185">Reference proteome</keyword>
<dbReference type="PANTHER" id="PTHR36768:SF1">
    <property type="entry name" value="ATP-DEPENDENT HELICASE_DEOXYRIBONUCLEASE SUBUNIT B"/>
    <property type="match status" value="1"/>
</dbReference>
<accession>A0AAD9IKS1</accession>
<dbReference type="Proteomes" id="UP001255856">
    <property type="component" value="Unassembled WGS sequence"/>
</dbReference>
<organism evidence="1 2">
    <name type="scientific">Prototheca wickerhamii</name>
    <dbReference type="NCBI Taxonomy" id="3111"/>
    <lineage>
        <taxon>Eukaryota</taxon>
        <taxon>Viridiplantae</taxon>
        <taxon>Chlorophyta</taxon>
        <taxon>core chlorophytes</taxon>
        <taxon>Trebouxiophyceae</taxon>
        <taxon>Chlorellales</taxon>
        <taxon>Chlorellaceae</taxon>
        <taxon>Prototheca</taxon>
    </lineage>
</organism>
<dbReference type="AlphaFoldDB" id="A0AAD9IKS1"/>
<reference evidence="1" key="1">
    <citation type="submission" date="2021-01" db="EMBL/GenBank/DDBJ databases">
        <authorList>
            <person name="Eckstrom K.M.E."/>
        </authorList>
    </citation>
    <scope>NUCLEOTIDE SEQUENCE</scope>
    <source>
        <strain evidence="1">UVCC 0001</strain>
    </source>
</reference>
<name>A0AAD9IKS1_PROWI</name>
<evidence type="ECO:0000313" key="2">
    <source>
        <dbReference type="Proteomes" id="UP001255856"/>
    </source>
</evidence>
<evidence type="ECO:0000313" key="1">
    <source>
        <dbReference type="EMBL" id="KAK2078470.1"/>
    </source>
</evidence>
<gene>
    <name evidence="1" type="ORF">QBZ16_003310</name>
</gene>
<dbReference type="EMBL" id="JASFZW010000004">
    <property type="protein sequence ID" value="KAK2078470.1"/>
    <property type="molecule type" value="Genomic_DNA"/>
</dbReference>
<sequence length="162" mass="17598">MRLLLPSDATLVPLPQPGLGYQPGGSYKVQLSINAEQLVTPWLPVLGLAVPPLVYVDVELARTGGEIASLRATVRTMPPDSPHARDAAAALWQNATHWPKPLRVYYTWQAGPEVREERALLFLLGAAVIALALVARNAHRAYRSQLAAFVARVARPPEPKGD</sequence>
<comment type="caution">
    <text evidence="1">The sequence shown here is derived from an EMBL/GenBank/DDBJ whole genome shotgun (WGS) entry which is preliminary data.</text>
</comment>
<dbReference type="PANTHER" id="PTHR36768">
    <property type="entry name" value="ATP-DEPENDENT HELICASE/DEOXYRIBONUCLEASE SUBUNIT B"/>
    <property type="match status" value="1"/>
</dbReference>
<proteinExistence type="predicted"/>